<keyword evidence="4" id="KW-0808">Transferase</keyword>
<evidence type="ECO:0000313" key="9">
    <source>
        <dbReference type="EMBL" id="GHO53168.1"/>
    </source>
</evidence>
<feature type="transmembrane region" description="Helical" evidence="8">
    <location>
        <begin position="107"/>
        <end position="131"/>
    </location>
</feature>
<reference evidence="9 10" key="1">
    <citation type="journal article" date="2021" name="Int. J. Syst. Evol. Microbiol.">
        <title>Reticulibacter mediterranei gen. nov., sp. nov., within the new family Reticulibacteraceae fam. nov., and Ktedonospora formicarum gen. nov., sp. nov., Ktedonobacter robiniae sp. nov., Dictyobacter formicarum sp. nov. and Dictyobacter arantiisoli sp. nov., belonging to the class Ktedonobacteria.</title>
        <authorList>
            <person name="Yabe S."/>
            <person name="Zheng Y."/>
            <person name="Wang C.M."/>
            <person name="Sakai Y."/>
            <person name="Abe K."/>
            <person name="Yokota A."/>
            <person name="Donadio S."/>
            <person name="Cavaletti L."/>
            <person name="Monciardini P."/>
        </authorList>
    </citation>
    <scope>NUCLEOTIDE SEQUENCE [LARGE SCALE GENOMIC DNA]</scope>
    <source>
        <strain evidence="9 10">SOSP1-30</strain>
    </source>
</reference>
<keyword evidence="5 8" id="KW-0812">Transmembrane</keyword>
<dbReference type="Proteomes" id="UP000654345">
    <property type="component" value="Unassembled WGS sequence"/>
</dbReference>
<keyword evidence="3" id="KW-0328">Glycosyltransferase</keyword>
<evidence type="ECO:0000256" key="1">
    <source>
        <dbReference type="ARBA" id="ARBA00004651"/>
    </source>
</evidence>
<evidence type="ECO:0000256" key="2">
    <source>
        <dbReference type="ARBA" id="ARBA00022475"/>
    </source>
</evidence>
<dbReference type="InterPro" id="IPR050297">
    <property type="entry name" value="LipidA_mod_glycosyltrf_83"/>
</dbReference>
<protein>
    <submittedName>
        <fullName evidence="9">Uncharacterized protein</fullName>
    </submittedName>
</protein>
<evidence type="ECO:0000256" key="3">
    <source>
        <dbReference type="ARBA" id="ARBA00022676"/>
    </source>
</evidence>
<dbReference type="PANTHER" id="PTHR33908">
    <property type="entry name" value="MANNOSYLTRANSFERASE YKCB-RELATED"/>
    <property type="match status" value="1"/>
</dbReference>
<accession>A0ABQ3UKG4</accession>
<evidence type="ECO:0000256" key="8">
    <source>
        <dbReference type="SAM" id="Phobius"/>
    </source>
</evidence>
<dbReference type="PANTHER" id="PTHR33908:SF3">
    <property type="entry name" value="UNDECAPRENYL PHOSPHATE-ALPHA-4-AMINO-4-DEOXY-L-ARABINOSE ARABINOSYL TRANSFERASE"/>
    <property type="match status" value="1"/>
</dbReference>
<comment type="subcellular location">
    <subcellularLocation>
        <location evidence="1">Cell membrane</location>
        <topology evidence="1">Multi-pass membrane protein</topology>
    </subcellularLocation>
</comment>
<feature type="transmembrane region" description="Helical" evidence="8">
    <location>
        <begin position="25"/>
        <end position="45"/>
    </location>
</feature>
<dbReference type="EMBL" id="BNJG01000001">
    <property type="protein sequence ID" value="GHO53168.1"/>
    <property type="molecule type" value="Genomic_DNA"/>
</dbReference>
<evidence type="ECO:0000313" key="10">
    <source>
        <dbReference type="Proteomes" id="UP000654345"/>
    </source>
</evidence>
<feature type="transmembrane region" description="Helical" evidence="8">
    <location>
        <begin position="51"/>
        <end position="71"/>
    </location>
</feature>
<evidence type="ECO:0000256" key="4">
    <source>
        <dbReference type="ARBA" id="ARBA00022679"/>
    </source>
</evidence>
<keyword evidence="7 8" id="KW-0472">Membrane</keyword>
<evidence type="ECO:0000256" key="7">
    <source>
        <dbReference type="ARBA" id="ARBA00023136"/>
    </source>
</evidence>
<keyword evidence="6 8" id="KW-1133">Transmembrane helix</keyword>
<sequence length="209" mass="23121">MPFALLAILALAWQGRPRFRENRELHSLIVWGMWLLTMAIFFSMANFIHQYYLSTMAPAICALFGIGAVVMWRDYRQSGWRGWLLPVAILLTALEQIHILLSNPGWGSWMLPIIAGVCTLAAVILFIARLLPYIQRRRLGKEEGKPPTGLSRVRFNGRIQIACISGGLIALLLVSAVWSATPVLAGTSLELPVAGPNQRGNDGSIETDL</sequence>
<name>A0ABQ3UKG4_9CHLR</name>
<proteinExistence type="predicted"/>
<keyword evidence="2" id="KW-1003">Cell membrane</keyword>
<evidence type="ECO:0000256" key="5">
    <source>
        <dbReference type="ARBA" id="ARBA00022692"/>
    </source>
</evidence>
<feature type="transmembrane region" description="Helical" evidence="8">
    <location>
        <begin position="161"/>
        <end position="181"/>
    </location>
</feature>
<gene>
    <name evidence="9" type="ORF">KSB_16430</name>
</gene>
<keyword evidence="10" id="KW-1185">Reference proteome</keyword>
<organism evidence="9 10">
    <name type="scientific">Ktedonobacter robiniae</name>
    <dbReference type="NCBI Taxonomy" id="2778365"/>
    <lineage>
        <taxon>Bacteria</taxon>
        <taxon>Bacillati</taxon>
        <taxon>Chloroflexota</taxon>
        <taxon>Ktedonobacteria</taxon>
        <taxon>Ktedonobacterales</taxon>
        <taxon>Ktedonobacteraceae</taxon>
        <taxon>Ktedonobacter</taxon>
    </lineage>
</organism>
<feature type="transmembrane region" description="Helical" evidence="8">
    <location>
        <begin position="83"/>
        <end position="101"/>
    </location>
</feature>
<evidence type="ECO:0000256" key="6">
    <source>
        <dbReference type="ARBA" id="ARBA00022989"/>
    </source>
</evidence>
<comment type="caution">
    <text evidence="9">The sequence shown here is derived from an EMBL/GenBank/DDBJ whole genome shotgun (WGS) entry which is preliminary data.</text>
</comment>